<dbReference type="Gene3D" id="1.10.287.950">
    <property type="entry name" value="Methyl-accepting chemotaxis protein"/>
    <property type="match status" value="1"/>
</dbReference>
<dbReference type="SUPFAM" id="SSF103190">
    <property type="entry name" value="Sensory domain-like"/>
    <property type="match status" value="1"/>
</dbReference>
<dbReference type="Proteomes" id="UP001172911">
    <property type="component" value="Unassembled WGS sequence"/>
</dbReference>
<proteinExistence type="predicted"/>
<keyword evidence="5" id="KW-1185">Reference proteome</keyword>
<dbReference type="RefSeq" id="WP_304543822.1">
    <property type="nucleotide sequence ID" value="NZ_JARPTC010000019.1"/>
</dbReference>
<gene>
    <name evidence="4" type="ORF">P6N53_13070</name>
</gene>
<dbReference type="EMBL" id="JARPTC010000019">
    <property type="protein sequence ID" value="MDO7788155.1"/>
    <property type="molecule type" value="Genomic_DNA"/>
</dbReference>
<sequence>MNYQNDEEILQAICYTAQFISDLMPLDCMVSVTDTEKFLAYHPGQKIDVKAQVGAPIPAEDIIKAVLQSGQKIVAEVPKQAYGFPFKGIVTAVKNIKGEVIGSFNLGIDLSTQVELTQIAQQLAASFEQISSSTQELAAGAQELSSSQHELLSVSNNAHKNLKRTDQILNLIKDVSAQTKLLGLNAAIEAARAGEAGRGFHVVAEEIRKLSDRTAQSVKDINEILSKLNEQVLQVSEYVNKTQHISDNQAAASQEISASVEENAAMAENLVEIAQIL</sequence>
<dbReference type="PROSITE" id="PS50111">
    <property type="entry name" value="CHEMOTAXIS_TRANSDUC_2"/>
    <property type="match status" value="1"/>
</dbReference>
<dbReference type="Pfam" id="PF00015">
    <property type="entry name" value="MCPsignal"/>
    <property type="match status" value="1"/>
</dbReference>
<dbReference type="SUPFAM" id="SSF58104">
    <property type="entry name" value="Methyl-accepting chemotaxis protein (MCP) signaling domain"/>
    <property type="match status" value="1"/>
</dbReference>
<dbReference type="AlphaFoldDB" id="A0AAW7ZFZ5"/>
<accession>A0AAW7ZFZ5</accession>
<dbReference type="SMART" id="SM00283">
    <property type="entry name" value="MA"/>
    <property type="match status" value="1"/>
</dbReference>
<dbReference type="PANTHER" id="PTHR32089">
    <property type="entry name" value="METHYL-ACCEPTING CHEMOTAXIS PROTEIN MCPB"/>
    <property type="match status" value="1"/>
</dbReference>
<organism evidence="4 5">
    <name type="scientific">Desulforamulus aquiferis</name>
    <dbReference type="NCBI Taxonomy" id="1397668"/>
    <lineage>
        <taxon>Bacteria</taxon>
        <taxon>Bacillati</taxon>
        <taxon>Bacillota</taxon>
        <taxon>Clostridia</taxon>
        <taxon>Eubacteriales</taxon>
        <taxon>Peptococcaceae</taxon>
        <taxon>Desulforamulus</taxon>
    </lineage>
</organism>
<evidence type="ECO:0000256" key="2">
    <source>
        <dbReference type="PROSITE-ProRule" id="PRU00284"/>
    </source>
</evidence>
<dbReference type="InterPro" id="IPR029151">
    <property type="entry name" value="Sensor-like_sf"/>
</dbReference>
<comment type="caution">
    <text evidence="4">The sequence shown here is derived from an EMBL/GenBank/DDBJ whole genome shotgun (WGS) entry which is preliminary data.</text>
</comment>
<feature type="domain" description="Methyl-accepting transducer" evidence="3">
    <location>
        <begin position="115"/>
        <end position="277"/>
    </location>
</feature>
<dbReference type="PANTHER" id="PTHR32089:SF112">
    <property type="entry name" value="LYSOZYME-LIKE PROTEIN-RELATED"/>
    <property type="match status" value="1"/>
</dbReference>
<dbReference type="InterPro" id="IPR004089">
    <property type="entry name" value="MCPsignal_dom"/>
</dbReference>
<dbReference type="GO" id="GO:0016020">
    <property type="term" value="C:membrane"/>
    <property type="evidence" value="ECO:0007669"/>
    <property type="project" value="InterPro"/>
</dbReference>
<reference evidence="4" key="1">
    <citation type="journal article" date="2023" name="J. Hazard. Mater.">
        <title>Anaerobic biodegradation of pyrene and benzo[a]pyrene by a new sulfate-reducing Desulforamulus aquiferis strain DSA.</title>
        <authorList>
            <person name="Zhang Z."/>
            <person name="Sun J."/>
            <person name="Gong X."/>
            <person name="Wang C."/>
            <person name="Wang H."/>
        </authorList>
    </citation>
    <scope>NUCLEOTIDE SEQUENCE</scope>
    <source>
        <strain evidence="4">DSA</strain>
    </source>
</reference>
<name>A0AAW7ZFZ5_9FIRM</name>
<evidence type="ECO:0000259" key="3">
    <source>
        <dbReference type="PROSITE" id="PS50111"/>
    </source>
</evidence>
<keyword evidence="1 2" id="KW-0807">Transducer</keyword>
<reference evidence="4" key="2">
    <citation type="submission" date="2023-03" db="EMBL/GenBank/DDBJ databases">
        <authorList>
            <person name="Zhang Z."/>
        </authorList>
    </citation>
    <scope>NUCLEOTIDE SEQUENCE</scope>
    <source>
        <strain evidence="4">DSA</strain>
    </source>
</reference>
<evidence type="ECO:0000313" key="5">
    <source>
        <dbReference type="Proteomes" id="UP001172911"/>
    </source>
</evidence>
<dbReference type="GO" id="GO:0007165">
    <property type="term" value="P:signal transduction"/>
    <property type="evidence" value="ECO:0007669"/>
    <property type="project" value="UniProtKB-KW"/>
</dbReference>
<protein>
    <submittedName>
        <fullName evidence="4">Methyl-accepting chemotaxis protein</fullName>
    </submittedName>
</protein>
<evidence type="ECO:0000313" key="4">
    <source>
        <dbReference type="EMBL" id="MDO7788155.1"/>
    </source>
</evidence>
<evidence type="ECO:0000256" key="1">
    <source>
        <dbReference type="ARBA" id="ARBA00023224"/>
    </source>
</evidence>